<evidence type="ECO:0000256" key="4">
    <source>
        <dbReference type="ARBA" id="ARBA00022741"/>
    </source>
</evidence>
<evidence type="ECO:0000256" key="5">
    <source>
        <dbReference type="ARBA" id="ARBA00022777"/>
    </source>
</evidence>
<feature type="non-terminal residue" evidence="11">
    <location>
        <position position="1"/>
    </location>
</feature>
<evidence type="ECO:0000256" key="9">
    <source>
        <dbReference type="SAM" id="MobiDB-lite"/>
    </source>
</evidence>
<reference evidence="11" key="1">
    <citation type="submission" date="2021-02" db="EMBL/GenBank/DDBJ databases">
        <authorList>
            <person name="Dougan E. K."/>
            <person name="Rhodes N."/>
            <person name="Thang M."/>
            <person name="Chan C."/>
        </authorList>
    </citation>
    <scope>NUCLEOTIDE SEQUENCE</scope>
</reference>
<dbReference type="Gene3D" id="4.10.410.60">
    <property type="match status" value="1"/>
</dbReference>
<dbReference type="Proteomes" id="UP000626109">
    <property type="component" value="Unassembled WGS sequence"/>
</dbReference>
<sequence length="673" mass="75136">VKILRIMRHENIVQLKEAFRRKGKLYLVFEFVEKSMLDILEANPNGVDTETVRVLTCQLGRAIEYCHRHDVIHRDIKPENLLINPLDNALRLCDFGFARTMTADSPLTDYVATRWYRAPELLLGSTHYGKDVDIWAVGCIMGELTDGQPLFAGESEVDQLFVIQKVLGPLTPEHMEMFLRNPRFLGIQFPDVSRPETLEKRYVRKMPKLQMQLLKGVLAMEPRRRLSARDTLRMPWFEAGFGGLNDPFQLIWIVRSRLHSRQRWEEGSSASCVWLKQTMRSAVKLSKEFRIMSPDQNVRMGLTLPVRSDSRSDSRSECSRSGCRRPSLRGIPRGTTSRQGRAMQREETRSAAGGGHAQDFMRNPANDGRLRSSGGLVSYDDPRLRGGEDLRGNAGQGEMRMLNPAGDMEAPRSAVGGEDPRLAQHMQREAMRRQLPAAGLVLAGFCLLQLACLRGSAFLQLAPTVGPQGLPMPAPRAFAKPASSIPTSAERISAGSAFLWAATLGAAAAAARAARSRTGSGTLTGSGSAQVIASNLLVAQLGDAVDSESLITMGQVPRRPHVRISERGFKEWSRGHRQNSAAKKRFLVKPDGTIWRRQCGLRHLKSKKLPAHLKHLKRMVRITRGQYKRVQSLLHIHIKSPLSSDFIMRKFAECRAKDHLGTSDRGVGTAMFC</sequence>
<dbReference type="SUPFAM" id="SSF56112">
    <property type="entry name" value="Protein kinase-like (PK-like)"/>
    <property type="match status" value="1"/>
</dbReference>
<dbReference type="Gene3D" id="1.10.510.10">
    <property type="entry name" value="Transferase(Phosphotransferase) domain 1"/>
    <property type="match status" value="1"/>
</dbReference>
<dbReference type="FunFam" id="1.10.510.10:FF:000624">
    <property type="entry name" value="Mitogen-activated protein kinase"/>
    <property type="match status" value="1"/>
</dbReference>
<feature type="compositionally biased region" description="Basic and acidic residues" evidence="9">
    <location>
        <begin position="308"/>
        <end position="318"/>
    </location>
</feature>
<evidence type="ECO:0000256" key="6">
    <source>
        <dbReference type="ARBA" id="ARBA00022840"/>
    </source>
</evidence>
<accession>A0A813L2N3</accession>
<keyword evidence="4" id="KW-0547">Nucleotide-binding</keyword>
<gene>
    <name evidence="11" type="ORF">PGLA2088_LOCUS41810</name>
</gene>
<dbReference type="InterPro" id="IPR008271">
    <property type="entry name" value="Ser/Thr_kinase_AS"/>
</dbReference>
<dbReference type="InterPro" id="IPR021137">
    <property type="entry name" value="Ribosomal_bL35-like"/>
</dbReference>
<feature type="region of interest" description="Disordered" evidence="9">
    <location>
        <begin position="305"/>
        <end position="417"/>
    </location>
</feature>
<dbReference type="AlphaFoldDB" id="A0A813L2N3"/>
<keyword evidence="7" id="KW-0689">Ribosomal protein</keyword>
<keyword evidence="3" id="KW-0808">Transferase</keyword>
<feature type="compositionally biased region" description="Basic and acidic residues" evidence="9">
    <location>
        <begin position="380"/>
        <end position="391"/>
    </location>
</feature>
<feature type="domain" description="Protein kinase" evidence="10">
    <location>
        <begin position="1"/>
        <end position="237"/>
    </location>
</feature>
<evidence type="ECO:0000256" key="2">
    <source>
        <dbReference type="ARBA" id="ARBA00022527"/>
    </source>
</evidence>
<dbReference type="GO" id="GO:0005840">
    <property type="term" value="C:ribosome"/>
    <property type="evidence" value="ECO:0007669"/>
    <property type="project" value="UniProtKB-KW"/>
</dbReference>
<dbReference type="InterPro" id="IPR000719">
    <property type="entry name" value="Prot_kinase_dom"/>
</dbReference>
<dbReference type="Pfam" id="PF01632">
    <property type="entry name" value="Ribosomal_L35p"/>
    <property type="match status" value="1"/>
</dbReference>
<evidence type="ECO:0000256" key="1">
    <source>
        <dbReference type="ARBA" id="ARBA00006598"/>
    </source>
</evidence>
<dbReference type="InterPro" id="IPR037229">
    <property type="entry name" value="Ribosomal_bL35_sf"/>
</dbReference>
<comment type="caution">
    <text evidence="11">The sequence shown here is derived from an EMBL/GenBank/DDBJ whole genome shotgun (WGS) entry which is preliminary data.</text>
</comment>
<dbReference type="GO" id="GO:0006412">
    <property type="term" value="P:translation"/>
    <property type="evidence" value="ECO:0007669"/>
    <property type="project" value="InterPro"/>
</dbReference>
<dbReference type="EMBL" id="CAJNNW010033999">
    <property type="protein sequence ID" value="CAE8721229.1"/>
    <property type="molecule type" value="Genomic_DNA"/>
</dbReference>
<evidence type="ECO:0000256" key="8">
    <source>
        <dbReference type="ARBA" id="ARBA00023274"/>
    </source>
</evidence>
<dbReference type="GO" id="GO:1990904">
    <property type="term" value="C:ribonucleoprotein complex"/>
    <property type="evidence" value="ECO:0007669"/>
    <property type="project" value="UniProtKB-KW"/>
</dbReference>
<dbReference type="Pfam" id="PF00069">
    <property type="entry name" value="Pkinase"/>
    <property type="match status" value="1"/>
</dbReference>
<evidence type="ECO:0000259" key="10">
    <source>
        <dbReference type="PROSITE" id="PS50011"/>
    </source>
</evidence>
<dbReference type="Gene3D" id="3.30.200.20">
    <property type="entry name" value="Phosphorylase Kinase, domain 1"/>
    <property type="match status" value="1"/>
</dbReference>
<dbReference type="GO" id="GO:0004674">
    <property type="term" value="F:protein serine/threonine kinase activity"/>
    <property type="evidence" value="ECO:0007669"/>
    <property type="project" value="UniProtKB-KW"/>
</dbReference>
<comment type="similarity">
    <text evidence="1">Belongs to the bacterial ribosomal protein bL35 family.</text>
</comment>
<dbReference type="PANTHER" id="PTHR24055">
    <property type="entry name" value="MITOGEN-ACTIVATED PROTEIN KINASE"/>
    <property type="match status" value="1"/>
</dbReference>
<keyword evidence="2" id="KW-0723">Serine/threonine-protein kinase</keyword>
<dbReference type="PROSITE" id="PS50011">
    <property type="entry name" value="PROTEIN_KINASE_DOM"/>
    <property type="match status" value="1"/>
</dbReference>
<dbReference type="InterPro" id="IPR011009">
    <property type="entry name" value="Kinase-like_dom_sf"/>
</dbReference>
<dbReference type="InterPro" id="IPR050117">
    <property type="entry name" value="MAPK"/>
</dbReference>
<keyword evidence="6" id="KW-0067">ATP-binding</keyword>
<evidence type="ECO:0000313" key="11">
    <source>
        <dbReference type="EMBL" id="CAE8721229.1"/>
    </source>
</evidence>
<dbReference type="SUPFAM" id="SSF143034">
    <property type="entry name" value="L35p-like"/>
    <property type="match status" value="1"/>
</dbReference>
<keyword evidence="8" id="KW-0687">Ribonucleoprotein</keyword>
<keyword evidence="5" id="KW-0418">Kinase</keyword>
<evidence type="ECO:0000313" key="12">
    <source>
        <dbReference type="Proteomes" id="UP000626109"/>
    </source>
</evidence>
<dbReference type="PROSITE" id="PS00108">
    <property type="entry name" value="PROTEIN_KINASE_ST"/>
    <property type="match status" value="1"/>
</dbReference>
<organism evidence="11 12">
    <name type="scientific">Polarella glacialis</name>
    <name type="common">Dinoflagellate</name>
    <dbReference type="NCBI Taxonomy" id="89957"/>
    <lineage>
        <taxon>Eukaryota</taxon>
        <taxon>Sar</taxon>
        <taxon>Alveolata</taxon>
        <taxon>Dinophyceae</taxon>
        <taxon>Suessiales</taxon>
        <taxon>Suessiaceae</taxon>
        <taxon>Polarella</taxon>
    </lineage>
</organism>
<dbReference type="GO" id="GO:0003735">
    <property type="term" value="F:structural constituent of ribosome"/>
    <property type="evidence" value="ECO:0007669"/>
    <property type="project" value="InterPro"/>
</dbReference>
<protein>
    <recommendedName>
        <fullName evidence="10">Protein kinase domain-containing protein</fullName>
    </recommendedName>
</protein>
<dbReference type="SMART" id="SM00220">
    <property type="entry name" value="S_TKc"/>
    <property type="match status" value="1"/>
</dbReference>
<evidence type="ECO:0000256" key="3">
    <source>
        <dbReference type="ARBA" id="ARBA00022679"/>
    </source>
</evidence>
<evidence type="ECO:0000256" key="7">
    <source>
        <dbReference type="ARBA" id="ARBA00022980"/>
    </source>
</evidence>
<proteinExistence type="inferred from homology"/>
<dbReference type="GO" id="GO:0005524">
    <property type="term" value="F:ATP binding"/>
    <property type="evidence" value="ECO:0007669"/>
    <property type="project" value="UniProtKB-KW"/>
</dbReference>
<name>A0A813L2N3_POLGL</name>